<evidence type="ECO:0000313" key="3">
    <source>
        <dbReference type="EMBL" id="QHT33996.1"/>
    </source>
</evidence>
<feature type="compositionally biased region" description="Low complexity" evidence="1">
    <location>
        <begin position="215"/>
        <end position="236"/>
    </location>
</feature>
<dbReference type="AlphaFoldDB" id="A0A6C0EXW8"/>
<evidence type="ECO:0000256" key="2">
    <source>
        <dbReference type="SAM" id="Phobius"/>
    </source>
</evidence>
<proteinExistence type="predicted"/>
<protein>
    <submittedName>
        <fullName evidence="3">Uncharacterized protein</fullName>
    </submittedName>
</protein>
<sequence>MANILDLVAIIFIIFLSFVFCMSNNLNNSIKNGYSCNLSYIVIGLSVIVFYKLAYYFKIKDKLNMPMRIPIATPTTVNKERFADNNELMNQFITGVSTDTISGSQIESLNPTQYTEYTNKLQTLIDSINQLNSQMTVSSSVSANTGNIDTMDLESQQQYQMFQIDYLNKQIKNAQDTLNANSISSSAINYKPIKVFSSCIVSNANGATTIDQPVSGSTGSTGSPSGHSQGLPLSPSSSIYGSPASQTILNTVAQVAPSSSLSGSNNGFISMFLKNLV</sequence>
<keyword evidence="2" id="KW-0812">Transmembrane</keyword>
<keyword evidence="2" id="KW-1133">Transmembrane helix</keyword>
<evidence type="ECO:0000256" key="1">
    <source>
        <dbReference type="SAM" id="MobiDB-lite"/>
    </source>
</evidence>
<feature type="region of interest" description="Disordered" evidence="1">
    <location>
        <begin position="210"/>
        <end position="236"/>
    </location>
</feature>
<reference evidence="3" key="1">
    <citation type="journal article" date="2020" name="Nature">
        <title>Giant virus diversity and host interactions through global metagenomics.</title>
        <authorList>
            <person name="Schulz F."/>
            <person name="Roux S."/>
            <person name="Paez-Espino D."/>
            <person name="Jungbluth S."/>
            <person name="Walsh D.A."/>
            <person name="Denef V.J."/>
            <person name="McMahon K.D."/>
            <person name="Konstantinidis K.T."/>
            <person name="Eloe-Fadrosh E.A."/>
            <person name="Kyrpides N.C."/>
            <person name="Woyke T."/>
        </authorList>
    </citation>
    <scope>NUCLEOTIDE SEQUENCE</scope>
    <source>
        <strain evidence="3">GVMAG-M-3300009161-52</strain>
    </source>
</reference>
<feature type="transmembrane region" description="Helical" evidence="2">
    <location>
        <begin position="38"/>
        <end position="57"/>
    </location>
</feature>
<name>A0A6C0EXW8_9ZZZZ</name>
<dbReference type="EMBL" id="MN738982">
    <property type="protein sequence ID" value="QHT33996.1"/>
    <property type="molecule type" value="Genomic_DNA"/>
</dbReference>
<feature type="transmembrane region" description="Helical" evidence="2">
    <location>
        <begin position="7"/>
        <end position="26"/>
    </location>
</feature>
<keyword evidence="2" id="KW-0472">Membrane</keyword>
<organism evidence="3">
    <name type="scientific">viral metagenome</name>
    <dbReference type="NCBI Taxonomy" id="1070528"/>
    <lineage>
        <taxon>unclassified sequences</taxon>
        <taxon>metagenomes</taxon>
        <taxon>organismal metagenomes</taxon>
    </lineage>
</organism>
<accession>A0A6C0EXW8</accession>